<dbReference type="OrthoDB" id="8456590at2"/>
<dbReference type="RefSeq" id="WP_035233823.1">
    <property type="nucleotide sequence ID" value="NZ_ARXV01000012.1"/>
</dbReference>
<proteinExistence type="predicted"/>
<dbReference type="eggNOG" id="ENOG503190S">
    <property type="taxonomic scope" value="Bacteria"/>
</dbReference>
<evidence type="ECO:0008006" key="3">
    <source>
        <dbReference type="Google" id="ProtNLM"/>
    </source>
</evidence>
<dbReference type="SUPFAM" id="SSF160631">
    <property type="entry name" value="SMI1/KNR4-like"/>
    <property type="match status" value="1"/>
</dbReference>
<reference evidence="1 2" key="1">
    <citation type="submission" date="2012-09" db="EMBL/GenBank/DDBJ databases">
        <title>Genome Sequence of alkane-degrading Bacterium Alcanivorax sp. 19-m-6.</title>
        <authorList>
            <person name="Lai Q."/>
            <person name="Shao Z."/>
        </authorList>
    </citation>
    <scope>NUCLEOTIDE SEQUENCE [LARGE SCALE GENOMIC DNA]</scope>
    <source>
        <strain evidence="1 2">19-m-6</strain>
    </source>
</reference>
<sequence>MEDVIELLRERHQGGLVALELPDEDRLVEIEEQLLIPLPGDYKEFLLNASDILCGSLEPATVMDDYAHNFLPEMAANAWDQGMPRYLIPVCEAPNGIYAMSQEGAVLLWVPGAGISEEEEWGSIWQWAREVWLES</sequence>
<dbReference type="Proteomes" id="UP000029444">
    <property type="component" value="Unassembled WGS sequence"/>
</dbReference>
<dbReference type="EMBL" id="ARXV01000012">
    <property type="protein sequence ID" value="KGD64032.1"/>
    <property type="molecule type" value="Genomic_DNA"/>
</dbReference>
<dbReference type="Pfam" id="PF14567">
    <property type="entry name" value="SUKH_5"/>
    <property type="match status" value="1"/>
</dbReference>
<dbReference type="AlphaFoldDB" id="A0A095SHL0"/>
<keyword evidence="2" id="KW-1185">Reference proteome</keyword>
<evidence type="ECO:0000313" key="2">
    <source>
        <dbReference type="Proteomes" id="UP000029444"/>
    </source>
</evidence>
<name>A0A095SHL0_9GAMM</name>
<organism evidence="1 2">
    <name type="scientific">Alcanivorax nanhaiticus</name>
    <dbReference type="NCBI Taxonomy" id="1177154"/>
    <lineage>
        <taxon>Bacteria</taxon>
        <taxon>Pseudomonadati</taxon>
        <taxon>Pseudomonadota</taxon>
        <taxon>Gammaproteobacteria</taxon>
        <taxon>Oceanospirillales</taxon>
        <taxon>Alcanivoracaceae</taxon>
        <taxon>Alcanivorax</taxon>
    </lineage>
</organism>
<dbReference type="STRING" id="1177154.Y5S_02800"/>
<dbReference type="PATRIC" id="fig|1177154.3.peg.2840"/>
<accession>A0A095SHL0</accession>
<gene>
    <name evidence="1" type="ORF">Y5S_02800</name>
</gene>
<comment type="caution">
    <text evidence="1">The sequence shown here is derived from an EMBL/GenBank/DDBJ whole genome shotgun (WGS) entry which is preliminary data.</text>
</comment>
<dbReference type="Gene3D" id="3.40.1580.10">
    <property type="entry name" value="SMI1/KNR4-like"/>
    <property type="match status" value="1"/>
</dbReference>
<dbReference type="InterPro" id="IPR037883">
    <property type="entry name" value="Knr4/Smi1-like_sf"/>
</dbReference>
<evidence type="ECO:0000313" key="1">
    <source>
        <dbReference type="EMBL" id="KGD64032.1"/>
    </source>
</evidence>
<protein>
    <recommendedName>
        <fullName evidence="3">Knr4/Smi1-like domain-containing protein</fullName>
    </recommendedName>
</protein>